<accession>A0ABS4T493</accession>
<sequence length="261" mass="27566">MKIALMQETAVPLDMAGNLALIEAAAHRAREQGAELLLTPELFPVGYAPAQIRAELSAEDVAAVRVEAAAIARRSGIALVASLPGQQAPEERGITAVLFGPEGERLGQYQKVQLFGSEEKESFCPGSMAPDVIRLGGLNLGVVICYDIEFPEMARAAAAAGAEVLLVPTALAEEPQVPRLLVPARALENRMTVAYANHCGSEGGLSFDGLSVVAGPRGEILGELGSEPGLLVAEVGPRPASGAEGPWYLEDRRTELHRQWI</sequence>
<evidence type="ECO:0000313" key="5">
    <source>
        <dbReference type="Proteomes" id="UP001519331"/>
    </source>
</evidence>
<dbReference type="RefSeq" id="WP_210050144.1">
    <property type="nucleotide sequence ID" value="NZ_JAGINX010000001.1"/>
</dbReference>
<dbReference type="Gene3D" id="3.60.110.10">
    <property type="entry name" value="Carbon-nitrogen hydrolase"/>
    <property type="match status" value="1"/>
</dbReference>
<keyword evidence="2" id="KW-0378">Hydrolase</keyword>
<reference evidence="4 5" key="1">
    <citation type="submission" date="2021-03" db="EMBL/GenBank/DDBJ databases">
        <title>Sequencing the genomes of 1000 actinobacteria strains.</title>
        <authorList>
            <person name="Klenk H.-P."/>
        </authorList>
    </citation>
    <scope>NUCLEOTIDE SEQUENCE [LARGE SCALE GENOMIC DNA]</scope>
    <source>
        <strain evidence="4 5">DSM 12544</strain>
    </source>
</reference>
<dbReference type="PANTHER" id="PTHR43674:SF2">
    <property type="entry name" value="BETA-UREIDOPROPIONASE"/>
    <property type="match status" value="1"/>
</dbReference>
<dbReference type="PANTHER" id="PTHR43674">
    <property type="entry name" value="NITRILASE C965.09-RELATED"/>
    <property type="match status" value="1"/>
</dbReference>
<dbReference type="InterPro" id="IPR050345">
    <property type="entry name" value="Aliph_Amidase/BUP"/>
</dbReference>
<dbReference type="InterPro" id="IPR036526">
    <property type="entry name" value="C-N_Hydrolase_sf"/>
</dbReference>
<evidence type="ECO:0000259" key="3">
    <source>
        <dbReference type="PROSITE" id="PS50263"/>
    </source>
</evidence>
<organism evidence="4 5">
    <name type="scientific">Nesterenkonia lacusekhoensis</name>
    <dbReference type="NCBI Taxonomy" id="150832"/>
    <lineage>
        <taxon>Bacteria</taxon>
        <taxon>Bacillati</taxon>
        <taxon>Actinomycetota</taxon>
        <taxon>Actinomycetes</taxon>
        <taxon>Micrococcales</taxon>
        <taxon>Micrococcaceae</taxon>
        <taxon>Nesterenkonia</taxon>
    </lineage>
</organism>
<protein>
    <submittedName>
        <fullName evidence="4">Amidohydrolase</fullName>
    </submittedName>
</protein>
<comment type="similarity">
    <text evidence="1">Belongs to the carbon-nitrogen hydrolase superfamily. NIT1/NIT2 family.</text>
</comment>
<dbReference type="PROSITE" id="PS50263">
    <property type="entry name" value="CN_HYDROLASE"/>
    <property type="match status" value="1"/>
</dbReference>
<keyword evidence="5" id="KW-1185">Reference proteome</keyword>
<dbReference type="InterPro" id="IPR001110">
    <property type="entry name" value="UPF0012_CS"/>
</dbReference>
<dbReference type="SUPFAM" id="SSF56317">
    <property type="entry name" value="Carbon-nitrogen hydrolase"/>
    <property type="match status" value="1"/>
</dbReference>
<evidence type="ECO:0000256" key="1">
    <source>
        <dbReference type="ARBA" id="ARBA00010613"/>
    </source>
</evidence>
<dbReference type="Pfam" id="PF00795">
    <property type="entry name" value="CN_hydrolase"/>
    <property type="match status" value="1"/>
</dbReference>
<dbReference type="InterPro" id="IPR003010">
    <property type="entry name" value="C-N_Hydrolase"/>
</dbReference>
<gene>
    <name evidence="4" type="ORF">JOF45_002285</name>
</gene>
<evidence type="ECO:0000256" key="2">
    <source>
        <dbReference type="ARBA" id="ARBA00022801"/>
    </source>
</evidence>
<evidence type="ECO:0000313" key="4">
    <source>
        <dbReference type="EMBL" id="MBP2319266.1"/>
    </source>
</evidence>
<dbReference type="PROSITE" id="PS01227">
    <property type="entry name" value="UPF0012"/>
    <property type="match status" value="1"/>
</dbReference>
<feature type="domain" description="CN hydrolase" evidence="3">
    <location>
        <begin position="1"/>
        <end position="237"/>
    </location>
</feature>
<name>A0ABS4T493_9MICC</name>
<comment type="caution">
    <text evidence="4">The sequence shown here is derived from an EMBL/GenBank/DDBJ whole genome shotgun (WGS) entry which is preliminary data.</text>
</comment>
<dbReference type="Proteomes" id="UP001519331">
    <property type="component" value="Unassembled WGS sequence"/>
</dbReference>
<proteinExistence type="inferred from homology"/>
<dbReference type="EMBL" id="JAGINX010000001">
    <property type="protein sequence ID" value="MBP2319266.1"/>
    <property type="molecule type" value="Genomic_DNA"/>
</dbReference>